<organism evidence="5 6">
    <name type="scientific">Polarella glacialis</name>
    <name type="common">Dinoflagellate</name>
    <dbReference type="NCBI Taxonomy" id="89957"/>
    <lineage>
        <taxon>Eukaryota</taxon>
        <taxon>Sar</taxon>
        <taxon>Alveolata</taxon>
        <taxon>Dinophyceae</taxon>
        <taxon>Suessiales</taxon>
        <taxon>Suessiaceae</taxon>
        <taxon>Polarella</taxon>
    </lineage>
</organism>
<dbReference type="SUPFAM" id="SSF51206">
    <property type="entry name" value="cAMP-binding domain-like"/>
    <property type="match status" value="1"/>
</dbReference>
<gene>
    <name evidence="5" type="ORF">PGLA2088_LOCUS29810</name>
</gene>
<feature type="coiled-coil region" evidence="2">
    <location>
        <begin position="571"/>
        <end position="616"/>
    </location>
</feature>
<keyword evidence="2" id="KW-0175">Coiled coil</keyword>
<evidence type="ECO:0000256" key="1">
    <source>
        <dbReference type="ARBA" id="ARBA00023303"/>
    </source>
</evidence>
<dbReference type="Proteomes" id="UP000626109">
    <property type="component" value="Unassembled WGS sequence"/>
</dbReference>
<evidence type="ECO:0000256" key="3">
    <source>
        <dbReference type="SAM" id="Phobius"/>
    </source>
</evidence>
<dbReference type="PROSITE" id="PS50042">
    <property type="entry name" value="CNMP_BINDING_3"/>
    <property type="match status" value="1"/>
</dbReference>
<dbReference type="PANTHER" id="PTHR47823:SF9">
    <property type="entry name" value="CHROMOSOME UNDETERMINED SCAFFOLD_10, WHOLE GENOME SHOTGUN SEQUENCE"/>
    <property type="match status" value="1"/>
</dbReference>
<dbReference type="GO" id="GO:0016020">
    <property type="term" value="C:membrane"/>
    <property type="evidence" value="ECO:0007669"/>
    <property type="project" value="InterPro"/>
</dbReference>
<dbReference type="Gene3D" id="1.10.287.70">
    <property type="match status" value="1"/>
</dbReference>
<evidence type="ECO:0000259" key="4">
    <source>
        <dbReference type="PROSITE" id="PS50042"/>
    </source>
</evidence>
<feature type="transmembrane region" description="Helical" evidence="3">
    <location>
        <begin position="12"/>
        <end position="28"/>
    </location>
</feature>
<keyword evidence="1" id="KW-0407">Ion channel</keyword>
<accession>A0A813KDQ5</accession>
<keyword evidence="3" id="KW-1133">Transmembrane helix</keyword>
<dbReference type="PRINTS" id="PR01463">
    <property type="entry name" value="EAGCHANLFMLY"/>
</dbReference>
<dbReference type="Gene3D" id="2.60.120.10">
    <property type="entry name" value="Jelly Rolls"/>
    <property type="match status" value="1"/>
</dbReference>
<dbReference type="InterPro" id="IPR018490">
    <property type="entry name" value="cNMP-bd_dom_sf"/>
</dbReference>
<evidence type="ECO:0000313" key="5">
    <source>
        <dbReference type="EMBL" id="CAE8696390.1"/>
    </source>
</evidence>
<keyword evidence="3" id="KW-0472">Membrane</keyword>
<keyword evidence="3" id="KW-0812">Transmembrane</keyword>
<dbReference type="InterPro" id="IPR014710">
    <property type="entry name" value="RmlC-like_jellyroll"/>
</dbReference>
<dbReference type="InterPro" id="IPR000595">
    <property type="entry name" value="cNMP-bd_dom"/>
</dbReference>
<sequence length="722" mass="81562">MGLVATAEHQQYIASFYFVTATMMAVGYGEITGTNSDERVFCIILQLFGATSFGFILSSVTTLLESANPREQEVTKKMAEIKEWLTGRAIPRSLKSEVRDHFNYAMSKKSIFNEAEILGNMPCSIRIDVIQQSYDAWLRRLAHPFPDEEMALRIELVQQLQPQQVMYDEVLIESGEISAEVYIVLHGCLEAVADANRTDLVPASNWVTNCLNRGDDHSSRFRADHSNTFATISSEEMRDEMDDGDEEFVQEAQVMKEVLCGVYGNGDLMGECQAAPIMVRGFSSRSDVLGIHRDALAYVLSRFPGALQRYDAMEDRIQLELVKVFESPESTDPVFERPVKSLVLIAGVCASSNDLPHALVKDLVRAGRKKEKELSKKALWAGSRSKTQGSLFSDGPIISKGDGTTDLAKFSRDPRADRDLITGEVTRSASSASPKVRLARSPTQQLGGTLLRWRVSLNLLCQFLCPKGRSNKRGDSNILYHTRRLNPDTGEEEEVEEKQADILKRFVIPPHQRYKFRWDLIVGVLIVYRQDMLASILFARFVQWHPGGLILVEGFAQAGQPLERISKPATLQELQREIKKNEVDLNAQLQKEQDTMADLQNKLKECNENYSEEKRKLDELRPHPHSLQQHQQRGQVPRAAPTRCFSVWLFQFLRRSEQRVTLDGDQKQRIIAAGCPGITVQALVLLGLRRLRILWDHRANTLEMHVSHGHLCKVASPNIQTE</sequence>
<evidence type="ECO:0000256" key="2">
    <source>
        <dbReference type="SAM" id="Coils"/>
    </source>
</evidence>
<feature type="domain" description="Cyclic nucleotide-binding" evidence="4">
    <location>
        <begin position="144"/>
        <end position="215"/>
    </location>
</feature>
<dbReference type="InterPro" id="IPR013099">
    <property type="entry name" value="K_chnl_dom"/>
</dbReference>
<evidence type="ECO:0000313" key="6">
    <source>
        <dbReference type="Proteomes" id="UP000626109"/>
    </source>
</evidence>
<keyword evidence="1" id="KW-0813">Transport</keyword>
<dbReference type="InterPro" id="IPR003938">
    <property type="entry name" value="K_chnl_volt-dep_EAG/ELK/ERG"/>
</dbReference>
<name>A0A813KDQ5_POLGL</name>
<dbReference type="GO" id="GO:0005249">
    <property type="term" value="F:voltage-gated potassium channel activity"/>
    <property type="evidence" value="ECO:0007669"/>
    <property type="project" value="InterPro"/>
</dbReference>
<reference evidence="5" key="1">
    <citation type="submission" date="2021-02" db="EMBL/GenBank/DDBJ databases">
        <authorList>
            <person name="Dougan E. K."/>
            <person name="Rhodes N."/>
            <person name="Thang M."/>
            <person name="Chan C."/>
        </authorList>
    </citation>
    <scope>NUCLEOTIDE SEQUENCE</scope>
</reference>
<keyword evidence="1" id="KW-0406">Ion transport</keyword>
<proteinExistence type="predicted"/>
<dbReference type="AlphaFoldDB" id="A0A813KDQ5"/>
<protein>
    <recommendedName>
        <fullName evidence="4">Cyclic nucleotide-binding domain-containing protein</fullName>
    </recommendedName>
</protein>
<dbReference type="SUPFAM" id="SSF81324">
    <property type="entry name" value="Voltage-gated potassium channels"/>
    <property type="match status" value="1"/>
</dbReference>
<dbReference type="Gene3D" id="1.10.287.630">
    <property type="entry name" value="Helix hairpin bin"/>
    <property type="match status" value="1"/>
</dbReference>
<dbReference type="EMBL" id="CAJNNW010028500">
    <property type="protein sequence ID" value="CAE8696390.1"/>
    <property type="molecule type" value="Genomic_DNA"/>
</dbReference>
<comment type="caution">
    <text evidence="5">The sequence shown here is derived from an EMBL/GenBank/DDBJ whole genome shotgun (WGS) entry which is preliminary data.</text>
</comment>
<dbReference type="Pfam" id="PF07885">
    <property type="entry name" value="Ion_trans_2"/>
    <property type="match status" value="1"/>
</dbReference>
<dbReference type="PANTHER" id="PTHR47823">
    <property type="entry name" value="ION_TRANS DOMAIN-CONTAINING PROTEIN"/>
    <property type="match status" value="1"/>
</dbReference>
<feature type="transmembrane region" description="Helical" evidence="3">
    <location>
        <begin position="40"/>
        <end position="64"/>
    </location>
</feature>